<proteinExistence type="predicted"/>
<sequence>MTARRIDVHSHYLGPAVAEMFASGFSLAGGYKIPARWSTEAALAFMDRHGIATQILSAPWSFRGTPEDPALATRFCRAVNEEYAELAEKHPGRFGAFASLPADDSASALAELRHALDVLHLDGVLLTSNAEGGHYLGGDHYEPILAEIHERGVPAFVHPRNPPCLDAVGFGRSPSVVEFTFDTARTVTNAIYTGVFQRYPGLKLILAHCGGPLPSLGWRIAEHTVMGMGPGDADIDPAHVTGVLRGLYYETALAGGPHSLRPALEVTSPGHLLFGTDWPLAPEATVTRNNDNLAAFDGLTADELAAVGGANAVPLFPRFSRLTCFPET</sequence>
<dbReference type="InterPro" id="IPR006680">
    <property type="entry name" value="Amidohydro-rel"/>
</dbReference>
<name>A0ABP6QIA9_9ACTN</name>
<dbReference type="PANTHER" id="PTHR21240:SF28">
    <property type="entry name" value="ISO-OROTATE DECARBOXYLASE (EUROFUNG)"/>
    <property type="match status" value="1"/>
</dbReference>
<dbReference type="SUPFAM" id="SSF51556">
    <property type="entry name" value="Metallo-dependent hydrolases"/>
    <property type="match status" value="1"/>
</dbReference>
<dbReference type="RefSeq" id="WP_344833727.1">
    <property type="nucleotide sequence ID" value="NZ_BAAAUV010000016.1"/>
</dbReference>
<evidence type="ECO:0000256" key="1">
    <source>
        <dbReference type="ARBA" id="ARBA00023239"/>
    </source>
</evidence>
<reference evidence="4" key="1">
    <citation type="journal article" date="2019" name="Int. J. Syst. Evol. Microbiol.">
        <title>The Global Catalogue of Microorganisms (GCM) 10K type strain sequencing project: providing services to taxonomists for standard genome sequencing and annotation.</title>
        <authorList>
            <consortium name="The Broad Institute Genomics Platform"/>
            <consortium name="The Broad Institute Genome Sequencing Center for Infectious Disease"/>
            <person name="Wu L."/>
            <person name="Ma J."/>
        </authorList>
    </citation>
    <scope>NUCLEOTIDE SEQUENCE [LARGE SCALE GENOMIC DNA]</scope>
    <source>
        <strain evidence="4">JCM 9377</strain>
    </source>
</reference>
<keyword evidence="4" id="KW-1185">Reference proteome</keyword>
<keyword evidence="1" id="KW-0456">Lyase</keyword>
<dbReference type="EMBL" id="BAAAUV010000016">
    <property type="protein sequence ID" value="GAA3226403.1"/>
    <property type="molecule type" value="Genomic_DNA"/>
</dbReference>
<dbReference type="Gene3D" id="3.20.20.140">
    <property type="entry name" value="Metal-dependent hydrolases"/>
    <property type="match status" value="1"/>
</dbReference>
<dbReference type="Pfam" id="PF04909">
    <property type="entry name" value="Amidohydro_2"/>
    <property type="match status" value="1"/>
</dbReference>
<gene>
    <name evidence="3" type="ORF">GCM10010468_54650</name>
</gene>
<dbReference type="PANTHER" id="PTHR21240">
    <property type="entry name" value="2-AMINO-3-CARBOXYLMUCONATE-6-SEMIALDEHYDE DECARBOXYLASE"/>
    <property type="match status" value="1"/>
</dbReference>
<evidence type="ECO:0000313" key="3">
    <source>
        <dbReference type="EMBL" id="GAA3226403.1"/>
    </source>
</evidence>
<evidence type="ECO:0000313" key="4">
    <source>
        <dbReference type="Proteomes" id="UP001501237"/>
    </source>
</evidence>
<feature type="domain" description="Amidohydrolase-related" evidence="2">
    <location>
        <begin position="6"/>
        <end position="317"/>
    </location>
</feature>
<comment type="caution">
    <text evidence="3">The sequence shown here is derived from an EMBL/GenBank/DDBJ whole genome shotgun (WGS) entry which is preliminary data.</text>
</comment>
<protein>
    <submittedName>
        <fullName evidence="3">Amidohydrolase family protein</fullName>
    </submittedName>
</protein>
<dbReference type="Proteomes" id="UP001501237">
    <property type="component" value="Unassembled WGS sequence"/>
</dbReference>
<dbReference type="InterPro" id="IPR032465">
    <property type="entry name" value="ACMSD"/>
</dbReference>
<accession>A0ABP6QIA9</accession>
<evidence type="ECO:0000259" key="2">
    <source>
        <dbReference type="Pfam" id="PF04909"/>
    </source>
</evidence>
<organism evidence="3 4">
    <name type="scientific">Actinocorallia longicatena</name>
    <dbReference type="NCBI Taxonomy" id="111803"/>
    <lineage>
        <taxon>Bacteria</taxon>
        <taxon>Bacillati</taxon>
        <taxon>Actinomycetota</taxon>
        <taxon>Actinomycetes</taxon>
        <taxon>Streptosporangiales</taxon>
        <taxon>Thermomonosporaceae</taxon>
        <taxon>Actinocorallia</taxon>
    </lineage>
</organism>
<dbReference type="InterPro" id="IPR032466">
    <property type="entry name" value="Metal_Hydrolase"/>
</dbReference>